<dbReference type="InterPro" id="IPR015421">
    <property type="entry name" value="PyrdxlP-dep_Trfase_major"/>
</dbReference>
<dbReference type="AlphaFoldDB" id="A0A4V2US21"/>
<feature type="domain" description="Aminotransferase class I/classII large" evidence="10">
    <location>
        <begin position="35"/>
        <end position="406"/>
    </location>
</feature>
<evidence type="ECO:0000256" key="4">
    <source>
        <dbReference type="ARBA" id="ARBA00018052"/>
    </source>
</evidence>
<dbReference type="GO" id="GO:0010285">
    <property type="term" value="F:L,L-diaminopimelate aminotransferase activity"/>
    <property type="evidence" value="ECO:0007669"/>
    <property type="project" value="UniProtKB-EC"/>
</dbReference>
<dbReference type="RefSeq" id="WP_132548828.1">
    <property type="nucleotide sequence ID" value="NZ_SMAA01000006.1"/>
</dbReference>
<organism evidence="11 12">
    <name type="scientific">Pectinatus cerevisiiphilus</name>
    <dbReference type="NCBI Taxonomy" id="86956"/>
    <lineage>
        <taxon>Bacteria</taxon>
        <taxon>Bacillati</taxon>
        <taxon>Bacillota</taxon>
        <taxon>Negativicutes</taxon>
        <taxon>Selenomonadales</taxon>
        <taxon>Selenomonadaceae</taxon>
        <taxon>Pectinatus</taxon>
    </lineage>
</organism>
<keyword evidence="6 11" id="KW-0808">Transferase</keyword>
<reference evidence="11 12" key="1">
    <citation type="submission" date="2019-03" db="EMBL/GenBank/DDBJ databases">
        <title>Genomic Encyclopedia of Type Strains, Phase IV (KMG-IV): sequencing the most valuable type-strain genomes for metagenomic binning, comparative biology and taxonomic classification.</title>
        <authorList>
            <person name="Goeker M."/>
        </authorList>
    </citation>
    <scope>NUCLEOTIDE SEQUENCE [LARGE SCALE GENOMIC DNA]</scope>
    <source>
        <strain evidence="11 12">DSM 20467</strain>
    </source>
</reference>
<dbReference type="UniPathway" id="UPA00034">
    <property type="reaction ID" value="UER00466"/>
</dbReference>
<dbReference type="GO" id="GO:0009089">
    <property type="term" value="P:lysine biosynthetic process via diaminopimelate"/>
    <property type="evidence" value="ECO:0007669"/>
    <property type="project" value="UniProtKB-UniPathway"/>
</dbReference>
<evidence type="ECO:0000259" key="10">
    <source>
        <dbReference type="Pfam" id="PF00155"/>
    </source>
</evidence>
<gene>
    <name evidence="11" type="ORF">EDC37_106139</name>
</gene>
<dbReference type="InterPro" id="IPR015422">
    <property type="entry name" value="PyrdxlP-dep_Trfase_small"/>
</dbReference>
<comment type="catalytic activity">
    <reaction evidence="8">
        <text>(2S,6S)-2,6-diaminopimelate + 2-oxoglutarate = (S)-2,3,4,5-tetrahydrodipicolinate + L-glutamate + H2O + H(+)</text>
        <dbReference type="Rhea" id="RHEA:23988"/>
        <dbReference type="ChEBI" id="CHEBI:15377"/>
        <dbReference type="ChEBI" id="CHEBI:15378"/>
        <dbReference type="ChEBI" id="CHEBI:16810"/>
        <dbReference type="ChEBI" id="CHEBI:16845"/>
        <dbReference type="ChEBI" id="CHEBI:29985"/>
        <dbReference type="ChEBI" id="CHEBI:57609"/>
        <dbReference type="EC" id="2.6.1.83"/>
    </reaction>
</comment>
<dbReference type="InterPro" id="IPR004839">
    <property type="entry name" value="Aminotransferase_I/II_large"/>
</dbReference>
<dbReference type="Gene3D" id="3.90.1150.10">
    <property type="entry name" value="Aspartate Aminotransferase, domain 1"/>
    <property type="match status" value="1"/>
</dbReference>
<comment type="pathway">
    <text evidence="2">Amino-acid biosynthesis; L-lysine biosynthesis via DAP pathway; LL-2,6-diaminopimelate from (S)-tetrahydrodipicolinate (aminotransferase route): step 1/1.</text>
</comment>
<dbReference type="Proteomes" id="UP000295188">
    <property type="component" value="Unassembled WGS sequence"/>
</dbReference>
<keyword evidence="12" id="KW-1185">Reference proteome</keyword>
<dbReference type="Gene3D" id="3.40.640.10">
    <property type="entry name" value="Type I PLP-dependent aspartate aminotransferase-like (Major domain)"/>
    <property type="match status" value="1"/>
</dbReference>
<dbReference type="EC" id="2.6.1.83" evidence="3 9"/>
<keyword evidence="5 11" id="KW-0032">Aminotransferase</keyword>
<dbReference type="PANTHER" id="PTHR43144">
    <property type="entry name" value="AMINOTRANSFERASE"/>
    <property type="match status" value="1"/>
</dbReference>
<dbReference type="InterPro" id="IPR019942">
    <property type="entry name" value="DapL/ALD1"/>
</dbReference>
<dbReference type="HAMAP" id="MF_01642">
    <property type="entry name" value="DapL_aminotrans_1"/>
    <property type="match status" value="1"/>
</dbReference>
<evidence type="ECO:0000256" key="3">
    <source>
        <dbReference type="ARBA" id="ARBA00013138"/>
    </source>
</evidence>
<name>A0A4V2US21_9FIRM</name>
<evidence type="ECO:0000256" key="8">
    <source>
        <dbReference type="ARBA" id="ARBA00051934"/>
    </source>
</evidence>
<dbReference type="FunFam" id="3.40.640.10:FF:000099">
    <property type="entry name" value="LL-diaminopimelate aminotransferase, chloroplastic"/>
    <property type="match status" value="1"/>
</dbReference>
<evidence type="ECO:0000256" key="1">
    <source>
        <dbReference type="ARBA" id="ARBA00001933"/>
    </source>
</evidence>
<dbReference type="InterPro" id="IPR015424">
    <property type="entry name" value="PyrdxlP-dep_Trfase"/>
</dbReference>
<evidence type="ECO:0000313" key="11">
    <source>
        <dbReference type="EMBL" id="TCS79722.1"/>
    </source>
</evidence>
<evidence type="ECO:0000256" key="5">
    <source>
        <dbReference type="ARBA" id="ARBA00022576"/>
    </source>
</evidence>
<dbReference type="CDD" id="cd00609">
    <property type="entry name" value="AAT_like"/>
    <property type="match status" value="1"/>
</dbReference>
<proteinExistence type="inferred from homology"/>
<evidence type="ECO:0000256" key="9">
    <source>
        <dbReference type="NCBIfam" id="TIGR03542"/>
    </source>
</evidence>
<sequence>MTLINENYLKLQGSYLFAEIARRVSAFKKENPSADVISLGIGDVTQPLAPTVIDALHKAVDEMADAKTFRGYGPEQGYAFLREAIVRTIYAPRGAQIAADEIFVSDGAKSDCGNIQEIFGNDNIIAITDPVYPVYLDTNVMAGRTGFYKEATGIFEKVVYMPCTAENDFVPEFPKEHVDMIYICCPNNPTGTTLSKKQLAEWVQYAKTNNAIILYDAAYSYYITQSDVPRTIYEIDGARDVAIEFRSFSKTAGFTGMRCGYTVIPKTVFGYTKSGKKQALNPLWNRRHTTKFNGTAYIVQRAAEAVLSPEGQKQIMETINYYMDNALTIRKGLDDVGIKYFGGINAPYIWLKAPNGMKSWEFFDKLLHEANIVGTPGAGFGPSGEGYFRLTAFGDKENTLKAVNRIKTNLKI</sequence>
<dbReference type="NCBIfam" id="TIGR03542">
    <property type="entry name" value="DAPAT_plant"/>
    <property type="match status" value="1"/>
</dbReference>
<evidence type="ECO:0000313" key="12">
    <source>
        <dbReference type="Proteomes" id="UP000295188"/>
    </source>
</evidence>
<dbReference type="GO" id="GO:0030170">
    <property type="term" value="F:pyridoxal phosphate binding"/>
    <property type="evidence" value="ECO:0007669"/>
    <property type="project" value="UniProtKB-UniRule"/>
</dbReference>
<protein>
    <recommendedName>
        <fullName evidence="4 9">LL-diaminopimelate aminotransferase</fullName>
        <ecNumber evidence="3 9">2.6.1.83</ecNumber>
    </recommendedName>
</protein>
<accession>A0A4V2US21</accession>
<dbReference type="OrthoDB" id="9813612at2"/>
<dbReference type="Pfam" id="PF00155">
    <property type="entry name" value="Aminotran_1_2"/>
    <property type="match status" value="1"/>
</dbReference>
<evidence type="ECO:0000256" key="2">
    <source>
        <dbReference type="ARBA" id="ARBA00004982"/>
    </source>
</evidence>
<evidence type="ECO:0000256" key="6">
    <source>
        <dbReference type="ARBA" id="ARBA00022679"/>
    </source>
</evidence>
<keyword evidence="7" id="KW-0663">Pyridoxal phosphate</keyword>
<evidence type="ECO:0000256" key="7">
    <source>
        <dbReference type="ARBA" id="ARBA00022898"/>
    </source>
</evidence>
<comment type="caution">
    <text evidence="11">The sequence shown here is derived from an EMBL/GenBank/DDBJ whole genome shotgun (WGS) entry which is preliminary data.</text>
</comment>
<dbReference type="SUPFAM" id="SSF53383">
    <property type="entry name" value="PLP-dependent transferases"/>
    <property type="match status" value="1"/>
</dbReference>
<comment type="cofactor">
    <cofactor evidence="1">
        <name>pyridoxal 5'-phosphate</name>
        <dbReference type="ChEBI" id="CHEBI:597326"/>
    </cofactor>
</comment>
<dbReference type="EMBL" id="SMAA01000006">
    <property type="protein sequence ID" value="TCS79722.1"/>
    <property type="molecule type" value="Genomic_DNA"/>
</dbReference>